<dbReference type="GO" id="GO:0080120">
    <property type="term" value="P:CAAX-box protein maturation"/>
    <property type="evidence" value="ECO:0007669"/>
    <property type="project" value="UniProtKB-ARBA"/>
</dbReference>
<evidence type="ECO:0000313" key="3">
    <source>
        <dbReference type="EMBL" id="KKY02343.1"/>
    </source>
</evidence>
<sequence length="305" mass="33636">MFIRNETLVDKAKSSKKLPNFIWAIILALLFLNIGSILGSIVIIPLISLISSIPLFSSNPDFLMLLSSLLSFLGISLLVFFRVSKIEKRSISSIGFSKYNWFRKYSIGFLIGLILMSLVVLVLYLFGFVSLEQSPSQPVGKFALLNIFIVLIGWIIQGGTEEILTRGWLMNILSARYNVNIGLFISSVLFSLLHLSNLNVNIIAILNIILVGYLFGLYVIKTNDLWGACGMHSAWNFAQGNLFGFEVSGLNVSIGSLFDFNLTGNELLSGGVFGPEAGIASTLILIIGIVAILVLDRKGFFNKYF</sequence>
<organism evidence="3 4">
    <name type="scientific">Paraclostridium benzoelyticum</name>
    <dbReference type="NCBI Taxonomy" id="1629550"/>
    <lineage>
        <taxon>Bacteria</taxon>
        <taxon>Bacillati</taxon>
        <taxon>Bacillota</taxon>
        <taxon>Clostridia</taxon>
        <taxon>Peptostreptococcales</taxon>
        <taxon>Peptostreptococcaceae</taxon>
        <taxon>Paraclostridium</taxon>
    </lineage>
</organism>
<feature type="transmembrane region" description="Helical" evidence="1">
    <location>
        <begin position="278"/>
        <end position="295"/>
    </location>
</feature>
<feature type="domain" description="CAAX prenyl protease 2/Lysostaphin resistance protein A-like" evidence="2">
    <location>
        <begin position="146"/>
        <end position="237"/>
    </location>
</feature>
<dbReference type="PANTHER" id="PTHR39430:SF1">
    <property type="entry name" value="PROTEASE"/>
    <property type="match status" value="1"/>
</dbReference>
<dbReference type="PATRIC" id="fig|1629550.3.peg.3443"/>
<reference evidence="3 4" key="1">
    <citation type="submission" date="2015-04" db="EMBL/GenBank/DDBJ databases">
        <title>Microcin producing Clostridium sp. JC272T.</title>
        <authorList>
            <person name="Jyothsna T."/>
            <person name="Sasikala C."/>
            <person name="Ramana C."/>
        </authorList>
    </citation>
    <scope>NUCLEOTIDE SEQUENCE [LARGE SCALE GENOMIC DNA]</scope>
    <source>
        <strain evidence="3 4">JC272</strain>
    </source>
</reference>
<evidence type="ECO:0000256" key="1">
    <source>
        <dbReference type="SAM" id="Phobius"/>
    </source>
</evidence>
<dbReference type="GO" id="GO:0006508">
    <property type="term" value="P:proteolysis"/>
    <property type="evidence" value="ECO:0007669"/>
    <property type="project" value="UniProtKB-KW"/>
</dbReference>
<keyword evidence="1" id="KW-1133">Transmembrane helix</keyword>
<keyword evidence="3" id="KW-0378">Hydrolase</keyword>
<evidence type="ECO:0000259" key="2">
    <source>
        <dbReference type="Pfam" id="PF02517"/>
    </source>
</evidence>
<dbReference type="GO" id="GO:0004175">
    <property type="term" value="F:endopeptidase activity"/>
    <property type="evidence" value="ECO:0007669"/>
    <property type="project" value="UniProtKB-ARBA"/>
</dbReference>
<dbReference type="Proteomes" id="UP000034407">
    <property type="component" value="Unassembled WGS sequence"/>
</dbReference>
<dbReference type="Pfam" id="PF02517">
    <property type="entry name" value="Rce1-like"/>
    <property type="match status" value="1"/>
</dbReference>
<comment type="caution">
    <text evidence="3">The sequence shown here is derived from an EMBL/GenBank/DDBJ whole genome shotgun (WGS) entry which is preliminary data.</text>
</comment>
<dbReference type="EMBL" id="LBBT01000076">
    <property type="protein sequence ID" value="KKY02343.1"/>
    <property type="molecule type" value="Genomic_DNA"/>
</dbReference>
<dbReference type="OrthoDB" id="324900at2"/>
<keyword evidence="1" id="KW-0812">Transmembrane</keyword>
<evidence type="ECO:0000313" key="4">
    <source>
        <dbReference type="Proteomes" id="UP000034407"/>
    </source>
</evidence>
<feature type="transmembrane region" description="Helical" evidence="1">
    <location>
        <begin position="105"/>
        <end position="127"/>
    </location>
</feature>
<keyword evidence="1" id="KW-0472">Membrane</keyword>
<feature type="transmembrane region" description="Helical" evidence="1">
    <location>
        <begin position="202"/>
        <end position="220"/>
    </location>
</feature>
<proteinExistence type="predicted"/>
<feature type="transmembrane region" description="Helical" evidence="1">
    <location>
        <begin position="177"/>
        <end position="196"/>
    </location>
</feature>
<protein>
    <submittedName>
        <fullName evidence="3">CAAX protease</fullName>
    </submittedName>
</protein>
<feature type="transmembrane region" description="Helical" evidence="1">
    <location>
        <begin position="21"/>
        <end position="50"/>
    </location>
</feature>
<dbReference type="AlphaFoldDB" id="A0A0M3DJ06"/>
<feature type="transmembrane region" description="Helical" evidence="1">
    <location>
        <begin position="139"/>
        <end position="156"/>
    </location>
</feature>
<accession>A0A0M3DJ06</accession>
<keyword evidence="4" id="KW-1185">Reference proteome</keyword>
<feature type="transmembrane region" description="Helical" evidence="1">
    <location>
        <begin position="62"/>
        <end position="84"/>
    </location>
</feature>
<dbReference type="InterPro" id="IPR003675">
    <property type="entry name" value="Rce1/LyrA-like_dom"/>
</dbReference>
<feature type="transmembrane region" description="Helical" evidence="1">
    <location>
        <begin position="241"/>
        <end position="258"/>
    </location>
</feature>
<gene>
    <name evidence="3" type="ORF">VN21_03730</name>
</gene>
<dbReference type="PANTHER" id="PTHR39430">
    <property type="entry name" value="MEMBRANE-ASSOCIATED PROTEASE-RELATED"/>
    <property type="match status" value="1"/>
</dbReference>
<keyword evidence="3" id="KW-0645">Protease</keyword>
<name>A0A0M3DJ06_9FIRM</name>